<reference evidence="1" key="2">
    <citation type="journal article" date="2015" name="Data Brief">
        <title>Shoot transcriptome of the giant reed, Arundo donax.</title>
        <authorList>
            <person name="Barrero R.A."/>
            <person name="Guerrero F.D."/>
            <person name="Moolhuijzen P."/>
            <person name="Goolsby J.A."/>
            <person name="Tidwell J."/>
            <person name="Bellgard S.E."/>
            <person name="Bellgard M.I."/>
        </authorList>
    </citation>
    <scope>NUCLEOTIDE SEQUENCE</scope>
    <source>
        <tissue evidence="1">Shoot tissue taken approximately 20 cm above the soil surface</tissue>
    </source>
</reference>
<accession>A0A0A9HFJ6</accession>
<dbReference type="AlphaFoldDB" id="A0A0A9HFJ6"/>
<organism evidence="1">
    <name type="scientific">Arundo donax</name>
    <name type="common">Giant reed</name>
    <name type="synonym">Donax arundinaceus</name>
    <dbReference type="NCBI Taxonomy" id="35708"/>
    <lineage>
        <taxon>Eukaryota</taxon>
        <taxon>Viridiplantae</taxon>
        <taxon>Streptophyta</taxon>
        <taxon>Embryophyta</taxon>
        <taxon>Tracheophyta</taxon>
        <taxon>Spermatophyta</taxon>
        <taxon>Magnoliopsida</taxon>
        <taxon>Liliopsida</taxon>
        <taxon>Poales</taxon>
        <taxon>Poaceae</taxon>
        <taxon>PACMAD clade</taxon>
        <taxon>Arundinoideae</taxon>
        <taxon>Arundineae</taxon>
        <taxon>Arundo</taxon>
    </lineage>
</organism>
<protein>
    <submittedName>
        <fullName evidence="1">Uncharacterized protein</fullName>
    </submittedName>
</protein>
<sequence length="45" mass="4788">MEKLEILIFFSLSPSPASPIVLSLAASPATRERFLALLLGFLGAV</sequence>
<name>A0A0A9HFJ6_ARUDO</name>
<dbReference type="EMBL" id="GBRH01161931">
    <property type="protein sequence ID" value="JAE35965.1"/>
    <property type="molecule type" value="Transcribed_RNA"/>
</dbReference>
<reference evidence="1" key="1">
    <citation type="submission" date="2014-09" db="EMBL/GenBank/DDBJ databases">
        <authorList>
            <person name="Magalhaes I.L.F."/>
            <person name="Oliveira U."/>
            <person name="Santos F.R."/>
            <person name="Vidigal T.H.D.A."/>
            <person name="Brescovit A.D."/>
            <person name="Santos A.J."/>
        </authorList>
    </citation>
    <scope>NUCLEOTIDE SEQUENCE</scope>
    <source>
        <tissue evidence="1">Shoot tissue taken approximately 20 cm above the soil surface</tissue>
    </source>
</reference>
<evidence type="ECO:0000313" key="1">
    <source>
        <dbReference type="EMBL" id="JAE35965.1"/>
    </source>
</evidence>
<proteinExistence type="predicted"/>